<organism evidence="2 3">
    <name type="scientific">Propioniciclava soli</name>
    <dbReference type="NCBI Taxonomy" id="2775081"/>
    <lineage>
        <taxon>Bacteria</taxon>
        <taxon>Bacillati</taxon>
        <taxon>Actinomycetota</taxon>
        <taxon>Actinomycetes</taxon>
        <taxon>Propionibacteriales</taxon>
        <taxon>Propionibacteriaceae</taxon>
        <taxon>Propioniciclava</taxon>
    </lineage>
</organism>
<feature type="transmembrane region" description="Helical" evidence="1">
    <location>
        <begin position="162"/>
        <end position="183"/>
    </location>
</feature>
<keyword evidence="1" id="KW-1133">Transmembrane helix</keyword>
<feature type="transmembrane region" description="Helical" evidence="1">
    <location>
        <begin position="140"/>
        <end position="156"/>
    </location>
</feature>
<feature type="transmembrane region" description="Helical" evidence="1">
    <location>
        <begin position="221"/>
        <end position="238"/>
    </location>
</feature>
<feature type="transmembrane region" description="Helical" evidence="1">
    <location>
        <begin position="98"/>
        <end position="119"/>
    </location>
</feature>
<feature type="transmembrane region" description="Helical" evidence="1">
    <location>
        <begin position="73"/>
        <end position="92"/>
    </location>
</feature>
<feature type="transmembrane region" description="Helical" evidence="1">
    <location>
        <begin position="42"/>
        <end position="61"/>
    </location>
</feature>
<keyword evidence="1" id="KW-0812">Transmembrane</keyword>
<name>A0ABZ3CAB5_9ACTN</name>
<evidence type="ECO:0008006" key="4">
    <source>
        <dbReference type="Google" id="ProtNLM"/>
    </source>
</evidence>
<evidence type="ECO:0000313" key="2">
    <source>
        <dbReference type="EMBL" id="WZW99541.1"/>
    </source>
</evidence>
<accession>A0ABZ3CAB5</accession>
<sequence>MPRERTLLPTVVGALAATLVGAFVLTSGLIATQHAFRFEGQLPALLPFFAWGAAAGVGHLANLGRTLLPRWRAAWGYASLVPYAALMMSVAVVPGLELPWWTALVAAVCAAAPFGVVALRSDPSLTVTPVRDADDASLRGTFLTGVALMLLAYAVAGPAVAGAILSVLLAVALGIAAMMTHGMARASRTWRMRHWMALTWGSLVIWVSAILRGLTTFFDDSWFVFTVVVAAGVPLILCNRSEVRRHG</sequence>
<keyword evidence="3" id="KW-1185">Reference proteome</keyword>
<dbReference type="EMBL" id="CP115965">
    <property type="protein sequence ID" value="WZW99541.1"/>
    <property type="molecule type" value="Genomic_DNA"/>
</dbReference>
<feature type="transmembrane region" description="Helical" evidence="1">
    <location>
        <begin position="7"/>
        <end position="30"/>
    </location>
</feature>
<proteinExistence type="predicted"/>
<feature type="transmembrane region" description="Helical" evidence="1">
    <location>
        <begin position="195"/>
        <end position="215"/>
    </location>
</feature>
<dbReference type="Proteomes" id="UP001434337">
    <property type="component" value="Chromosome"/>
</dbReference>
<reference evidence="2 3" key="1">
    <citation type="journal article" date="2023" name="Environ Microbiome">
        <title>A coral-associated actinobacterium mitigates coral bleaching under heat stress.</title>
        <authorList>
            <person name="Li J."/>
            <person name="Zou Y."/>
            <person name="Li Q."/>
            <person name="Zhang J."/>
            <person name="Bourne D.G."/>
            <person name="Lyu Y."/>
            <person name="Liu C."/>
            <person name="Zhang S."/>
        </authorList>
    </citation>
    <scope>NUCLEOTIDE SEQUENCE [LARGE SCALE GENOMIC DNA]</scope>
    <source>
        <strain evidence="2 3">SCSIO 13291</strain>
    </source>
</reference>
<dbReference type="RefSeq" id="WP_232548951.1">
    <property type="nucleotide sequence ID" value="NZ_CP115965.1"/>
</dbReference>
<protein>
    <recommendedName>
        <fullName evidence="4">DUF998 domain-containing protein</fullName>
    </recommendedName>
</protein>
<keyword evidence="1" id="KW-0472">Membrane</keyword>
<gene>
    <name evidence="2" type="ORF">PCC79_04925</name>
</gene>
<evidence type="ECO:0000313" key="3">
    <source>
        <dbReference type="Proteomes" id="UP001434337"/>
    </source>
</evidence>
<evidence type="ECO:0000256" key="1">
    <source>
        <dbReference type="SAM" id="Phobius"/>
    </source>
</evidence>